<reference evidence="1 2" key="1">
    <citation type="submission" date="2015-11" db="EMBL/GenBank/DDBJ databases">
        <title>Exploring the genomic traits of fungus-feeding bacterial genus Collimonas.</title>
        <authorList>
            <person name="Song C."/>
            <person name="Schmidt R."/>
            <person name="de Jager V."/>
            <person name="Krzyzanowska D."/>
            <person name="Jongedijk E."/>
            <person name="Cankar K."/>
            <person name="Beekwilder J."/>
            <person name="van Veen A."/>
            <person name="de Boer W."/>
            <person name="van Veen J.A."/>
            <person name="Garbeva P."/>
        </authorList>
    </citation>
    <scope>NUCLEOTIDE SEQUENCE [LARGE SCALE GENOMIC DNA]</scope>
    <source>
        <strain evidence="1 2">Ter91</strain>
    </source>
</reference>
<dbReference type="Proteomes" id="UP000074561">
    <property type="component" value="Chromosome"/>
</dbReference>
<organism evidence="1 2">
    <name type="scientific">Collimonas pratensis</name>
    <dbReference type="NCBI Taxonomy" id="279113"/>
    <lineage>
        <taxon>Bacteria</taxon>
        <taxon>Pseudomonadati</taxon>
        <taxon>Pseudomonadota</taxon>
        <taxon>Betaproteobacteria</taxon>
        <taxon>Burkholderiales</taxon>
        <taxon>Oxalobacteraceae</taxon>
        <taxon>Collimonas</taxon>
    </lineage>
</organism>
<evidence type="ECO:0000313" key="2">
    <source>
        <dbReference type="Proteomes" id="UP000074561"/>
    </source>
</evidence>
<name>A0A127PZ31_9BURK</name>
<dbReference type="EMBL" id="CP013234">
    <property type="protein sequence ID" value="AMP03014.1"/>
    <property type="molecule type" value="Genomic_DNA"/>
</dbReference>
<accession>A0A127PZ31</accession>
<gene>
    <name evidence="1" type="ORF">CPter91_0619</name>
</gene>
<proteinExistence type="predicted"/>
<dbReference type="KEGG" id="cpra:CPter91_0619"/>
<protein>
    <submittedName>
        <fullName evidence="1">Uncharacterized protein</fullName>
    </submittedName>
</protein>
<sequence length="39" mass="4721">MKIRRAMKRRISPCKYEIVSILRPVKHGDVILELIQEHY</sequence>
<evidence type="ECO:0000313" key="1">
    <source>
        <dbReference type="EMBL" id="AMP03014.1"/>
    </source>
</evidence>
<dbReference type="AlphaFoldDB" id="A0A127PZ31"/>